<protein>
    <submittedName>
        <fullName evidence="1">Mitomycin resistance protein</fullName>
    </submittedName>
</protein>
<dbReference type="AlphaFoldDB" id="A0A431W9B2"/>
<evidence type="ECO:0000313" key="1">
    <source>
        <dbReference type="EMBL" id="RTR32007.1"/>
    </source>
</evidence>
<dbReference type="RefSeq" id="WP_126505858.1">
    <property type="nucleotide sequence ID" value="NZ_RXNV01000004.1"/>
</dbReference>
<name>A0A431W9B2_9GAMM</name>
<evidence type="ECO:0000313" key="2">
    <source>
        <dbReference type="Proteomes" id="UP000282060"/>
    </source>
</evidence>
<dbReference type="EMBL" id="RXNV01000004">
    <property type="protein sequence ID" value="RTR32007.1"/>
    <property type="molecule type" value="Genomic_DNA"/>
</dbReference>
<dbReference type="Gene3D" id="1.10.150.20">
    <property type="entry name" value="5' to 3' exonuclease, C-terminal subdomain"/>
    <property type="match status" value="1"/>
</dbReference>
<dbReference type="InterPro" id="IPR021725">
    <property type="entry name" value="Cdd1"/>
</dbReference>
<dbReference type="Proteomes" id="UP000282060">
    <property type="component" value="Unassembled WGS sequence"/>
</dbReference>
<organism evidence="1 2">
    <name type="scientific">Shewanella atlantica</name>
    <dbReference type="NCBI Taxonomy" id="271099"/>
    <lineage>
        <taxon>Bacteria</taxon>
        <taxon>Pseudomonadati</taxon>
        <taxon>Pseudomonadota</taxon>
        <taxon>Gammaproteobacteria</taxon>
        <taxon>Alteromonadales</taxon>
        <taxon>Shewanellaceae</taxon>
        <taxon>Shewanella</taxon>
    </lineage>
</organism>
<proteinExistence type="predicted"/>
<keyword evidence="2" id="KW-1185">Reference proteome</keyword>
<dbReference type="OrthoDB" id="7173324at2"/>
<sequence length="108" mass="12238">MNPSKIVRENIRKLTDLPNIGKAGAADLELLGIEKPGDLMGQDPYEMYERLCILTGSRHDPCVIDVFISVICFINGDEPKVWWEYTAEHKSVQASKQDIAYQVTQKDK</sequence>
<gene>
    <name evidence="1" type="ORF">EKG39_11270</name>
</gene>
<accession>A0A431W9B2</accession>
<dbReference type="Pfam" id="PF11731">
    <property type="entry name" value="Cdd1"/>
    <property type="match status" value="1"/>
</dbReference>
<comment type="caution">
    <text evidence="1">The sequence shown here is derived from an EMBL/GenBank/DDBJ whole genome shotgun (WGS) entry which is preliminary data.</text>
</comment>
<reference evidence="1 2" key="1">
    <citation type="submission" date="2018-12" db="EMBL/GenBank/DDBJ databases">
        <authorList>
            <person name="Yu L."/>
        </authorList>
    </citation>
    <scope>NUCLEOTIDE SEQUENCE [LARGE SCALE GENOMIC DNA]</scope>
    <source>
        <strain evidence="1 2">HAW-EB5</strain>
    </source>
</reference>